<evidence type="ECO:0000256" key="1">
    <source>
        <dbReference type="SAM" id="MobiDB-lite"/>
    </source>
</evidence>
<feature type="compositionally biased region" description="Polar residues" evidence="1">
    <location>
        <begin position="544"/>
        <end position="576"/>
    </location>
</feature>
<dbReference type="Gene3D" id="3.80.10.10">
    <property type="entry name" value="Ribonuclease Inhibitor"/>
    <property type="match status" value="1"/>
</dbReference>
<sequence>MSTVARRLRRTRTKPIISYAEYSSDSENEIDDEDSELDSSPPLKTITRSRTVLLNRKRHSVLLRTRSQDFGSRPVTKKRRQISNPEFKTLTNDTECKLGSGPWQNLPYHILVQIFKFASYPLYDEHTFQPLPSGKWLLKVARMCRAFAEPALTALYNSPPLVPMAKAHMLVDLLKTNPISLAFKYRQKVVSLRIEVSQVAAYSLAGSGCLDLFCLLRDLPRLLELEFYHQKDMIPYRDLDTTIKWSYPDSIFDALEYVHPAADSQRGDKTSICKLRSWRWSSRLAGKEWPLKRLGEVHMKPSFRSLRKIAFVNYQEPSLKKDQEDPNHESILAGALSTLPNIEHLIFESSTLFNSKLLPLLPRNLRCLEVINCWEITSDDFADFLITHGQQLRDLVLNYNQSLNLAFLPILGSSCPYLETLRMNMTYFNIHTSYQCSEPIFDNLLLPDQIPVWPKKLQIIDLSQLRKWDVNAAEVFFSSLIESAAELTNLRQLSIQAIINAGWRDRASFRDRWVGLLNRVFKRNSKPLESACSIRSTIVNSNVSTPIKSHSSPKVTHILSSPKRSPNTNIQTTSKNIPPRRSKRSITRAVSAGKYAESINSGLIRELIILRATGGVDLSAMISSPESQSDKSDSKCSLLINKPTDKNKSLFIQGMCDTVEIRIDNLRPVENQIKEADFIDEEISGDEDWDPENDSEEELIEVINTS</sequence>
<gene>
    <name evidence="2" type="ORF">OnM2_056006</name>
</gene>
<feature type="compositionally biased region" description="Acidic residues" evidence="1">
    <location>
        <begin position="684"/>
        <end position="700"/>
    </location>
</feature>
<dbReference type="Proteomes" id="UP000286134">
    <property type="component" value="Unassembled WGS sequence"/>
</dbReference>
<dbReference type="STRING" id="212602.A0A420HR10"/>
<dbReference type="AlphaFoldDB" id="A0A420HR10"/>
<evidence type="ECO:0000313" key="2">
    <source>
        <dbReference type="EMBL" id="RKF59856.1"/>
    </source>
</evidence>
<feature type="region of interest" description="Disordered" evidence="1">
    <location>
        <begin position="22"/>
        <end position="42"/>
    </location>
</feature>
<proteinExistence type="predicted"/>
<dbReference type="InterPro" id="IPR052109">
    <property type="entry name" value="SRRM_Domain-Containing"/>
</dbReference>
<accession>A0A420HR10</accession>
<dbReference type="SUPFAM" id="SSF52047">
    <property type="entry name" value="RNI-like"/>
    <property type="match status" value="1"/>
</dbReference>
<dbReference type="EMBL" id="MCFK01005657">
    <property type="protein sequence ID" value="RKF59856.1"/>
    <property type="molecule type" value="Genomic_DNA"/>
</dbReference>
<organism evidence="2 3">
    <name type="scientific">Erysiphe neolycopersici</name>
    <dbReference type="NCBI Taxonomy" id="212602"/>
    <lineage>
        <taxon>Eukaryota</taxon>
        <taxon>Fungi</taxon>
        <taxon>Dikarya</taxon>
        <taxon>Ascomycota</taxon>
        <taxon>Pezizomycotina</taxon>
        <taxon>Leotiomycetes</taxon>
        <taxon>Erysiphales</taxon>
        <taxon>Erysiphaceae</taxon>
        <taxon>Erysiphe</taxon>
    </lineage>
</organism>
<feature type="compositionally biased region" description="Acidic residues" evidence="1">
    <location>
        <begin position="24"/>
        <end position="37"/>
    </location>
</feature>
<protein>
    <submittedName>
        <fullName evidence="2">Uncharacterized protein</fullName>
    </submittedName>
</protein>
<feature type="region of interest" description="Disordered" evidence="1">
    <location>
        <begin position="544"/>
        <end position="583"/>
    </location>
</feature>
<dbReference type="PANTHER" id="PTHR34755">
    <property type="entry name" value="SERINE/ARGININE REPETITIVE MATRIX PROTEIN 3-RELATED"/>
    <property type="match status" value="1"/>
</dbReference>
<evidence type="ECO:0000313" key="3">
    <source>
        <dbReference type="Proteomes" id="UP000286134"/>
    </source>
</evidence>
<dbReference type="PANTHER" id="PTHR34755:SF4">
    <property type="entry name" value="F-BOX DOMAIN-CONTAINING PROTEIN"/>
    <property type="match status" value="1"/>
</dbReference>
<feature type="region of interest" description="Disordered" evidence="1">
    <location>
        <begin position="684"/>
        <end position="706"/>
    </location>
</feature>
<name>A0A420HR10_9PEZI</name>
<comment type="caution">
    <text evidence="2">The sequence shown here is derived from an EMBL/GenBank/DDBJ whole genome shotgun (WGS) entry which is preliminary data.</text>
</comment>
<dbReference type="OrthoDB" id="5395390at2759"/>
<keyword evidence="3" id="KW-1185">Reference proteome</keyword>
<dbReference type="InterPro" id="IPR032675">
    <property type="entry name" value="LRR_dom_sf"/>
</dbReference>
<reference evidence="2 3" key="1">
    <citation type="journal article" date="2018" name="BMC Genomics">
        <title>Comparative genome analyses reveal sequence features reflecting distinct modes of host-adaptation between dicot and monocot powdery mildew.</title>
        <authorList>
            <person name="Wu Y."/>
            <person name="Ma X."/>
            <person name="Pan Z."/>
            <person name="Kale S.D."/>
            <person name="Song Y."/>
            <person name="King H."/>
            <person name="Zhang Q."/>
            <person name="Presley C."/>
            <person name="Deng X."/>
            <person name="Wei C.I."/>
            <person name="Xiao S."/>
        </authorList>
    </citation>
    <scope>NUCLEOTIDE SEQUENCE [LARGE SCALE GENOMIC DNA]</scope>
    <source>
        <strain evidence="2">UMSG2</strain>
    </source>
</reference>